<evidence type="ECO:0000313" key="9">
    <source>
        <dbReference type="EMBL" id="KAK1404935.1"/>
    </source>
</evidence>
<evidence type="ECO:0000256" key="2">
    <source>
        <dbReference type="ARBA" id="ARBA00009695"/>
    </source>
</evidence>
<feature type="region of interest" description="Disordered" evidence="5">
    <location>
        <begin position="88"/>
        <end position="112"/>
    </location>
</feature>
<comment type="similarity">
    <text evidence="2">Belongs to the RecX family.</text>
</comment>
<dbReference type="InterPro" id="IPR003783">
    <property type="entry name" value="Regulatory_RecX"/>
</dbReference>
<keyword evidence="4" id="KW-0963">Cytoplasm</keyword>
<dbReference type="InterPro" id="IPR036388">
    <property type="entry name" value="WH-like_DNA-bd_sf"/>
</dbReference>
<evidence type="ECO:0000256" key="5">
    <source>
        <dbReference type="SAM" id="MobiDB-lite"/>
    </source>
</evidence>
<evidence type="ECO:0000259" key="7">
    <source>
        <dbReference type="Pfam" id="PF21981"/>
    </source>
</evidence>
<dbReference type="AlphaFoldDB" id="A0AAD8JN49"/>
<dbReference type="InterPro" id="IPR053924">
    <property type="entry name" value="RecX_HTH_2nd"/>
</dbReference>
<dbReference type="HAMAP" id="MF_01114">
    <property type="entry name" value="RecX"/>
    <property type="match status" value="1"/>
</dbReference>
<keyword evidence="10" id="KW-1185">Reference proteome</keyword>
<feature type="domain" description="RecX first three-helical" evidence="8">
    <location>
        <begin position="201"/>
        <end position="237"/>
    </location>
</feature>
<sequence length="362" mass="40701">MLISTGKLIYGVALEPHCRFLFIPWVKSNGYMRCLKVRSFGSSIPVRYIPKNSPKPRIPLVSNLPKNDYEEQVKHTCLDPNVGGVESSYGTQVSKRRFAPRKPPNNENSRSLVAPVNEFHEISRHGSLKSDVLGLESVGGGNILARSFGSLDLNDETEVDEELGDFQSLEDTEELVREITGKETSGKPAFQSSKSNQDAENTAAGFLSRRALTTVELRKKLIAKRYPLNVVDQVITKFQIRKFLDDFQYAEAFSRSRFSSLSWGPGRIKQALRQKGVSEADAEKAIKLVFKDGESGEDQSRIGLSNTSLDQLFAQASKRWLQSESQPVDKRKSKIIQWLRYRGYNWGVVNVVLKKLESAFPP</sequence>
<comment type="subcellular location">
    <subcellularLocation>
        <location evidence="1">Cytoplasm</location>
    </subcellularLocation>
</comment>
<proteinExistence type="inferred from homology"/>
<reference evidence="9" key="1">
    <citation type="submission" date="2023-02" db="EMBL/GenBank/DDBJ databases">
        <title>Genome of toxic invasive species Heracleum sosnowskyi carries increased number of genes despite the absence of recent whole-genome duplications.</title>
        <authorList>
            <person name="Schelkunov M."/>
            <person name="Shtratnikova V."/>
            <person name="Makarenko M."/>
            <person name="Klepikova A."/>
            <person name="Omelchenko D."/>
            <person name="Novikova G."/>
            <person name="Obukhova E."/>
            <person name="Bogdanov V."/>
            <person name="Penin A."/>
            <person name="Logacheva M."/>
        </authorList>
    </citation>
    <scope>NUCLEOTIDE SEQUENCE</scope>
    <source>
        <strain evidence="9">Hsosn_3</strain>
        <tissue evidence="9">Leaf</tissue>
    </source>
</reference>
<dbReference type="GO" id="GO:0006282">
    <property type="term" value="P:regulation of DNA repair"/>
    <property type="evidence" value="ECO:0007669"/>
    <property type="project" value="InterPro"/>
</dbReference>
<dbReference type="GO" id="GO:0005737">
    <property type="term" value="C:cytoplasm"/>
    <property type="evidence" value="ECO:0007669"/>
    <property type="project" value="UniProtKB-SubCell"/>
</dbReference>
<comment type="caution">
    <text evidence="9">The sequence shown here is derived from an EMBL/GenBank/DDBJ whole genome shotgun (WGS) entry which is preliminary data.</text>
</comment>
<feature type="domain" description="RecX third three-helical" evidence="7">
    <location>
        <begin position="309"/>
        <end position="353"/>
    </location>
</feature>
<evidence type="ECO:0000256" key="3">
    <source>
        <dbReference type="ARBA" id="ARBA00018111"/>
    </source>
</evidence>
<name>A0AAD8JN49_9APIA</name>
<dbReference type="InterPro" id="IPR053926">
    <property type="entry name" value="RecX_HTH_1st"/>
</dbReference>
<evidence type="ECO:0000256" key="1">
    <source>
        <dbReference type="ARBA" id="ARBA00004496"/>
    </source>
</evidence>
<organism evidence="9 10">
    <name type="scientific">Heracleum sosnowskyi</name>
    <dbReference type="NCBI Taxonomy" id="360622"/>
    <lineage>
        <taxon>Eukaryota</taxon>
        <taxon>Viridiplantae</taxon>
        <taxon>Streptophyta</taxon>
        <taxon>Embryophyta</taxon>
        <taxon>Tracheophyta</taxon>
        <taxon>Spermatophyta</taxon>
        <taxon>Magnoliopsida</taxon>
        <taxon>eudicotyledons</taxon>
        <taxon>Gunneridae</taxon>
        <taxon>Pentapetalae</taxon>
        <taxon>asterids</taxon>
        <taxon>campanulids</taxon>
        <taxon>Apiales</taxon>
        <taxon>Apiaceae</taxon>
        <taxon>Apioideae</taxon>
        <taxon>apioid superclade</taxon>
        <taxon>Tordylieae</taxon>
        <taxon>Tordyliinae</taxon>
        <taxon>Heracleum</taxon>
    </lineage>
</organism>
<dbReference type="Pfam" id="PF02631">
    <property type="entry name" value="RecX_HTH2"/>
    <property type="match status" value="1"/>
</dbReference>
<feature type="domain" description="RecX second three-helical" evidence="6">
    <location>
        <begin position="245"/>
        <end position="285"/>
    </location>
</feature>
<evidence type="ECO:0000313" key="10">
    <source>
        <dbReference type="Proteomes" id="UP001237642"/>
    </source>
</evidence>
<evidence type="ECO:0000259" key="6">
    <source>
        <dbReference type="Pfam" id="PF02631"/>
    </source>
</evidence>
<dbReference type="Pfam" id="PF21982">
    <property type="entry name" value="RecX_HTH1"/>
    <property type="match status" value="1"/>
</dbReference>
<dbReference type="PANTHER" id="PTHR33602:SF1">
    <property type="entry name" value="REGULATORY PROTEIN RECX FAMILY PROTEIN"/>
    <property type="match status" value="1"/>
</dbReference>
<dbReference type="PANTHER" id="PTHR33602">
    <property type="entry name" value="REGULATORY PROTEIN RECX FAMILY PROTEIN"/>
    <property type="match status" value="1"/>
</dbReference>
<dbReference type="Pfam" id="PF21981">
    <property type="entry name" value="RecX_HTH3"/>
    <property type="match status" value="1"/>
</dbReference>
<evidence type="ECO:0000259" key="8">
    <source>
        <dbReference type="Pfam" id="PF21982"/>
    </source>
</evidence>
<protein>
    <recommendedName>
        <fullName evidence="3">Regulatory protein RecX</fullName>
    </recommendedName>
</protein>
<dbReference type="InterPro" id="IPR053925">
    <property type="entry name" value="RecX_HTH_3rd"/>
</dbReference>
<dbReference type="EMBL" id="JAUIZM010000001">
    <property type="protein sequence ID" value="KAK1404935.1"/>
    <property type="molecule type" value="Genomic_DNA"/>
</dbReference>
<reference evidence="9" key="2">
    <citation type="submission" date="2023-05" db="EMBL/GenBank/DDBJ databases">
        <authorList>
            <person name="Schelkunov M.I."/>
        </authorList>
    </citation>
    <scope>NUCLEOTIDE SEQUENCE</scope>
    <source>
        <strain evidence="9">Hsosn_3</strain>
        <tissue evidence="9">Leaf</tissue>
    </source>
</reference>
<accession>A0AAD8JN49</accession>
<dbReference type="Proteomes" id="UP001237642">
    <property type="component" value="Unassembled WGS sequence"/>
</dbReference>
<evidence type="ECO:0000256" key="4">
    <source>
        <dbReference type="ARBA" id="ARBA00022490"/>
    </source>
</evidence>
<dbReference type="Gene3D" id="1.10.10.10">
    <property type="entry name" value="Winged helix-like DNA-binding domain superfamily/Winged helix DNA-binding domain"/>
    <property type="match status" value="3"/>
</dbReference>
<gene>
    <name evidence="9" type="ORF">POM88_004540</name>
</gene>